<name>A0AAX6MP60_9PEZI</name>
<dbReference type="InterPro" id="IPR012312">
    <property type="entry name" value="Hemerythrin-like"/>
</dbReference>
<reference evidence="3 4" key="1">
    <citation type="journal article" date="2024" name="Front Chem Biol">
        <title>Unveiling the potential of Daldinia eschscholtzii MFLUCC 19-0629 through bioactivity and bioinformatics studies for enhanced sustainable agriculture production.</title>
        <authorList>
            <person name="Brooks S."/>
            <person name="Weaver J.A."/>
            <person name="Klomchit A."/>
            <person name="Alharthi S.A."/>
            <person name="Onlamun T."/>
            <person name="Nurani R."/>
            <person name="Vong T.K."/>
            <person name="Alberti F."/>
            <person name="Greco C."/>
        </authorList>
    </citation>
    <scope>NUCLEOTIDE SEQUENCE [LARGE SCALE GENOMIC DNA]</scope>
    <source>
        <strain evidence="3">MFLUCC 19-0629</strain>
    </source>
</reference>
<dbReference type="Proteomes" id="UP001369815">
    <property type="component" value="Unassembled WGS sequence"/>
</dbReference>
<evidence type="ECO:0000313" key="3">
    <source>
        <dbReference type="EMBL" id="KAK6953971.1"/>
    </source>
</evidence>
<evidence type="ECO:0000313" key="4">
    <source>
        <dbReference type="Proteomes" id="UP001369815"/>
    </source>
</evidence>
<feature type="coiled-coil region" evidence="1">
    <location>
        <begin position="144"/>
        <end position="179"/>
    </location>
</feature>
<keyword evidence="1" id="KW-0175">Coiled coil</keyword>
<sequence>MLRQPIRLARFVRPPVRVYAPAPSHILRRTFAEHHFPGNKAESLEHSEIFKISQAIQQDHSELEEYYHRIVNSKDPDEQTRFQNAFIWELARHSIAEELVVYPVLEQAIADGTERANKDRGEHQKVKEQLYEFQKLRPGDQNFLPTLEALYKDLKQHIKEEEEQDLVKLEDALGLTQSKELSQKFEKTKMFTPTRSHPSAPDKPPFETVVGLMTAPIDKIRDLFTKFPDMESTKPYGGKSP</sequence>
<accession>A0AAX6MP60</accession>
<feature type="domain" description="Hemerythrin-like" evidence="2">
    <location>
        <begin position="54"/>
        <end position="164"/>
    </location>
</feature>
<dbReference type="PANTHER" id="PTHR35585:SF1">
    <property type="entry name" value="HHE DOMAIN PROTEIN (AFU_ORTHOLOGUE AFUA_4G00730)"/>
    <property type="match status" value="1"/>
</dbReference>
<dbReference type="Pfam" id="PF01814">
    <property type="entry name" value="Hemerythrin"/>
    <property type="match status" value="1"/>
</dbReference>
<dbReference type="AlphaFoldDB" id="A0AAX6MP60"/>
<evidence type="ECO:0000256" key="1">
    <source>
        <dbReference type="SAM" id="Coils"/>
    </source>
</evidence>
<keyword evidence="4" id="KW-1185">Reference proteome</keyword>
<evidence type="ECO:0000259" key="2">
    <source>
        <dbReference type="Pfam" id="PF01814"/>
    </source>
</evidence>
<comment type="caution">
    <text evidence="3">The sequence shown here is derived from an EMBL/GenBank/DDBJ whole genome shotgun (WGS) entry which is preliminary data.</text>
</comment>
<gene>
    <name evidence="3" type="ORF">Daesc_003933</name>
</gene>
<dbReference type="EMBL" id="JBANMG010000004">
    <property type="protein sequence ID" value="KAK6953971.1"/>
    <property type="molecule type" value="Genomic_DNA"/>
</dbReference>
<protein>
    <recommendedName>
        <fullName evidence="2">Hemerythrin-like domain-containing protein</fullName>
    </recommendedName>
</protein>
<organism evidence="3 4">
    <name type="scientific">Daldinia eschscholtzii</name>
    <dbReference type="NCBI Taxonomy" id="292717"/>
    <lineage>
        <taxon>Eukaryota</taxon>
        <taxon>Fungi</taxon>
        <taxon>Dikarya</taxon>
        <taxon>Ascomycota</taxon>
        <taxon>Pezizomycotina</taxon>
        <taxon>Sordariomycetes</taxon>
        <taxon>Xylariomycetidae</taxon>
        <taxon>Xylariales</taxon>
        <taxon>Hypoxylaceae</taxon>
        <taxon>Daldinia</taxon>
    </lineage>
</organism>
<dbReference type="PANTHER" id="PTHR35585">
    <property type="entry name" value="HHE DOMAIN PROTEIN (AFU_ORTHOLOGUE AFUA_4G00730)"/>
    <property type="match status" value="1"/>
</dbReference>
<proteinExistence type="predicted"/>
<dbReference type="Gene3D" id="1.20.120.520">
    <property type="entry name" value="nmb1532 protein domain like"/>
    <property type="match status" value="1"/>
</dbReference>